<dbReference type="PANTHER" id="PTHR33091">
    <property type="entry name" value="PROTEIN, PUTATIVE, EXPRESSED-RELATED"/>
    <property type="match status" value="1"/>
</dbReference>
<dbReference type="PROSITE" id="PS00285">
    <property type="entry name" value="POTATO_INHIBITOR"/>
    <property type="match status" value="1"/>
</dbReference>
<evidence type="ECO:0008006" key="7">
    <source>
        <dbReference type="Google" id="ProtNLM"/>
    </source>
</evidence>
<accession>A0A251SX67</accession>
<organism evidence="5 6">
    <name type="scientific">Helianthus annuus</name>
    <name type="common">Common sunflower</name>
    <dbReference type="NCBI Taxonomy" id="4232"/>
    <lineage>
        <taxon>Eukaryota</taxon>
        <taxon>Viridiplantae</taxon>
        <taxon>Streptophyta</taxon>
        <taxon>Embryophyta</taxon>
        <taxon>Tracheophyta</taxon>
        <taxon>Spermatophyta</taxon>
        <taxon>Magnoliopsida</taxon>
        <taxon>eudicotyledons</taxon>
        <taxon>Gunneridae</taxon>
        <taxon>Pentapetalae</taxon>
        <taxon>asterids</taxon>
        <taxon>campanulids</taxon>
        <taxon>Asterales</taxon>
        <taxon>Asteraceae</taxon>
        <taxon>Asteroideae</taxon>
        <taxon>Heliantheae alliance</taxon>
        <taxon>Heliantheae</taxon>
        <taxon>Helianthus</taxon>
    </lineage>
</organism>
<comment type="similarity">
    <text evidence="1">Belongs to the protease inhibitor I13 (potato type I serine protease inhibitor) family.</text>
</comment>
<dbReference type="Gramene" id="mRNA:HanXRQr2_Chr13g0614791">
    <property type="protein sequence ID" value="mRNA:HanXRQr2_Chr13g0614791"/>
    <property type="gene ID" value="HanXRQr2_Chr13g0614791"/>
</dbReference>
<name>A0A251SX67_HELAN</name>
<sequence length="74" mass="8060">MASVCEQVQQGKTSWPELVGEEGDCAVNIIEKENTKVNAQIIAEGTIILEIYICDRVLVWVNKEGIVVSTPTVG</sequence>
<evidence type="ECO:0000256" key="2">
    <source>
        <dbReference type="ARBA" id="ARBA00022690"/>
    </source>
</evidence>
<evidence type="ECO:0000313" key="6">
    <source>
        <dbReference type="Proteomes" id="UP000215914"/>
    </source>
</evidence>
<dbReference type="InParanoid" id="A0A251SX67"/>
<dbReference type="Proteomes" id="UP000215914">
    <property type="component" value="Chromosome 13"/>
</dbReference>
<protein>
    <recommendedName>
        <fullName evidence="7">Proteinase inhibitor I13</fullName>
    </recommendedName>
</protein>
<dbReference type="PANTHER" id="PTHR33091:SF94">
    <property type="entry name" value="PROTEASE INHIBITOR PROTEIN"/>
    <property type="match status" value="1"/>
</dbReference>
<dbReference type="GO" id="GO:0009611">
    <property type="term" value="P:response to wounding"/>
    <property type="evidence" value="ECO:0007669"/>
    <property type="project" value="InterPro"/>
</dbReference>
<dbReference type="EMBL" id="MNCJ02000328">
    <property type="protein sequence ID" value="KAF5775680.1"/>
    <property type="molecule type" value="Genomic_DNA"/>
</dbReference>
<gene>
    <name evidence="5" type="ORF">HannXRQ_Chr13g0424371</name>
    <name evidence="4" type="ORF">HanXRQr2_Chr13g0614791</name>
</gene>
<dbReference type="FunCoup" id="A0A251SX67">
    <property type="interactions" value="7"/>
</dbReference>
<keyword evidence="3" id="KW-0722">Serine protease inhibitor</keyword>
<reference evidence="4 6" key="1">
    <citation type="journal article" date="2017" name="Nature">
        <title>The sunflower genome provides insights into oil metabolism, flowering and Asterid evolution.</title>
        <authorList>
            <person name="Badouin H."/>
            <person name="Gouzy J."/>
            <person name="Grassa C.J."/>
            <person name="Murat F."/>
            <person name="Staton S.E."/>
            <person name="Cottret L."/>
            <person name="Lelandais-Briere C."/>
            <person name="Owens G.L."/>
            <person name="Carrere S."/>
            <person name="Mayjonade B."/>
            <person name="Legrand L."/>
            <person name="Gill N."/>
            <person name="Kane N.C."/>
            <person name="Bowers J.E."/>
            <person name="Hubner S."/>
            <person name="Bellec A."/>
            <person name="Berard A."/>
            <person name="Berges H."/>
            <person name="Blanchet N."/>
            <person name="Boniface M.C."/>
            <person name="Brunel D."/>
            <person name="Catrice O."/>
            <person name="Chaidir N."/>
            <person name="Claudel C."/>
            <person name="Donnadieu C."/>
            <person name="Faraut T."/>
            <person name="Fievet G."/>
            <person name="Helmstetter N."/>
            <person name="King M."/>
            <person name="Knapp S.J."/>
            <person name="Lai Z."/>
            <person name="Le Paslier M.C."/>
            <person name="Lippi Y."/>
            <person name="Lorenzon L."/>
            <person name="Mandel J.R."/>
            <person name="Marage G."/>
            <person name="Marchand G."/>
            <person name="Marquand E."/>
            <person name="Bret-Mestries E."/>
            <person name="Morien E."/>
            <person name="Nambeesan S."/>
            <person name="Nguyen T."/>
            <person name="Pegot-Espagnet P."/>
            <person name="Pouilly N."/>
            <person name="Raftis F."/>
            <person name="Sallet E."/>
            <person name="Schiex T."/>
            <person name="Thomas J."/>
            <person name="Vandecasteele C."/>
            <person name="Vares D."/>
            <person name="Vear F."/>
            <person name="Vautrin S."/>
            <person name="Crespi M."/>
            <person name="Mangin B."/>
            <person name="Burke J.M."/>
            <person name="Salse J."/>
            <person name="Munos S."/>
            <person name="Vincourt P."/>
            <person name="Rieseberg L.H."/>
            <person name="Langlade N.B."/>
        </authorList>
    </citation>
    <scope>NUCLEOTIDE SEQUENCE [LARGE SCALE GENOMIC DNA]</scope>
    <source>
        <strain evidence="6">cv. SF193</strain>
        <tissue evidence="4">Leaves</tissue>
    </source>
</reference>
<dbReference type="Pfam" id="PF00280">
    <property type="entry name" value="potato_inhibit"/>
    <property type="match status" value="1"/>
</dbReference>
<evidence type="ECO:0000313" key="4">
    <source>
        <dbReference type="EMBL" id="KAF5775680.1"/>
    </source>
</evidence>
<dbReference type="SUPFAM" id="SSF54654">
    <property type="entry name" value="CI-2 family of serine protease inhibitors"/>
    <property type="match status" value="1"/>
</dbReference>
<dbReference type="AlphaFoldDB" id="A0A251SX67"/>
<dbReference type="Gene3D" id="3.30.10.10">
    <property type="entry name" value="Trypsin Inhibitor V, subunit A"/>
    <property type="match status" value="1"/>
</dbReference>
<dbReference type="GO" id="GO:0004867">
    <property type="term" value="F:serine-type endopeptidase inhibitor activity"/>
    <property type="evidence" value="ECO:0007669"/>
    <property type="project" value="UniProtKB-KW"/>
</dbReference>
<keyword evidence="2" id="KW-0646">Protease inhibitor</keyword>
<proteinExistence type="inferred from homology"/>
<reference evidence="4" key="3">
    <citation type="submission" date="2020-06" db="EMBL/GenBank/DDBJ databases">
        <title>Helianthus annuus Genome sequencing and assembly Release 2.</title>
        <authorList>
            <person name="Gouzy J."/>
            <person name="Langlade N."/>
            <person name="Munos S."/>
        </authorList>
    </citation>
    <scope>NUCLEOTIDE SEQUENCE</scope>
    <source>
        <tissue evidence="4">Leaves</tissue>
    </source>
</reference>
<keyword evidence="6" id="KW-1185">Reference proteome</keyword>
<evidence type="ECO:0000256" key="3">
    <source>
        <dbReference type="ARBA" id="ARBA00022900"/>
    </source>
</evidence>
<reference evidence="5" key="2">
    <citation type="submission" date="2017-02" db="EMBL/GenBank/DDBJ databases">
        <title>Sunflower complete genome.</title>
        <authorList>
            <person name="Langlade N."/>
            <person name="Munos S."/>
        </authorList>
    </citation>
    <scope>NUCLEOTIDE SEQUENCE [LARGE SCALE GENOMIC DNA]</scope>
    <source>
        <tissue evidence="5">Leaves</tissue>
    </source>
</reference>
<dbReference type="InterPro" id="IPR036354">
    <property type="entry name" value="Prot_inh_pot1_sf"/>
</dbReference>
<evidence type="ECO:0000256" key="1">
    <source>
        <dbReference type="ARBA" id="ARBA00008210"/>
    </source>
</evidence>
<dbReference type="OMA" id="KCAVETI"/>
<evidence type="ECO:0000313" key="5">
    <source>
        <dbReference type="EMBL" id="OTG03467.1"/>
    </source>
</evidence>
<dbReference type="STRING" id="4232.A0A251SX67"/>
<dbReference type="EMBL" id="CM007902">
    <property type="protein sequence ID" value="OTG03467.1"/>
    <property type="molecule type" value="Genomic_DNA"/>
</dbReference>
<dbReference type="InterPro" id="IPR000864">
    <property type="entry name" value="Prot_inh_pot1"/>
</dbReference>